<dbReference type="GO" id="GO:0051301">
    <property type="term" value="P:cell division"/>
    <property type="evidence" value="ECO:0007669"/>
    <property type="project" value="TreeGrafter"/>
</dbReference>
<dbReference type="STRING" id="13706.A0A1X2HRR2"/>
<evidence type="ECO:0000313" key="4">
    <source>
        <dbReference type="Proteomes" id="UP000242180"/>
    </source>
</evidence>
<feature type="region of interest" description="Disordered" evidence="1">
    <location>
        <begin position="396"/>
        <end position="447"/>
    </location>
</feature>
<dbReference type="Pfam" id="PF06911">
    <property type="entry name" value="Senescence"/>
    <property type="match status" value="1"/>
</dbReference>
<dbReference type="PANTHER" id="PTHR21068:SF43">
    <property type="entry name" value="SPARTIN"/>
    <property type="match status" value="1"/>
</dbReference>
<evidence type="ECO:0000256" key="1">
    <source>
        <dbReference type="SAM" id="MobiDB-lite"/>
    </source>
</evidence>
<evidence type="ECO:0000259" key="2">
    <source>
        <dbReference type="Pfam" id="PF06911"/>
    </source>
</evidence>
<keyword evidence="4" id="KW-1185">Reference proteome</keyword>
<dbReference type="InParanoid" id="A0A1X2HRR2"/>
<dbReference type="OrthoDB" id="20821at2759"/>
<organism evidence="3 4">
    <name type="scientific">Syncephalastrum racemosum</name>
    <name type="common">Filamentous fungus</name>
    <dbReference type="NCBI Taxonomy" id="13706"/>
    <lineage>
        <taxon>Eukaryota</taxon>
        <taxon>Fungi</taxon>
        <taxon>Fungi incertae sedis</taxon>
        <taxon>Mucoromycota</taxon>
        <taxon>Mucoromycotina</taxon>
        <taxon>Mucoromycetes</taxon>
        <taxon>Mucorales</taxon>
        <taxon>Syncephalastraceae</taxon>
        <taxon>Syncephalastrum</taxon>
    </lineage>
</organism>
<name>A0A1X2HRR2_SYNRA</name>
<feature type="compositionally biased region" description="Low complexity" evidence="1">
    <location>
        <begin position="397"/>
        <end position="409"/>
    </location>
</feature>
<dbReference type="InterPro" id="IPR045036">
    <property type="entry name" value="Spartin-like"/>
</dbReference>
<dbReference type="AlphaFoldDB" id="A0A1X2HRR2"/>
<protein>
    <submittedName>
        <fullName evidence="3">Senescence-associated protein-domain-containing protein</fullName>
    </submittedName>
</protein>
<dbReference type="EMBL" id="MCGN01000001">
    <property type="protein sequence ID" value="ORZ02249.1"/>
    <property type="molecule type" value="Genomic_DNA"/>
</dbReference>
<feature type="domain" description="Senescence" evidence="2">
    <location>
        <begin position="213"/>
        <end position="391"/>
    </location>
</feature>
<sequence length="447" mass="49315">MTLPSAPPYEDLDASSLTFLCSVDKVELALVRDKKTHVLATEACVDVYITANPAMPQQAIVVQCSYGEENTETIVLVSRSKAWLENETVLVFPKPDGSSFALDCRDTDPAIFKLFQDILTYFIQYENRHHMRNTLAYIDPASCEVTHVIANNVQLDYDQTSSVQENESQEWIDEEDFVKDREQAAGQKLPVMIEGADPSGETMQVKLLYRTSSAVVAGSDWVAHGLILTGQSLAHAIGRNSKKYEDQLQTPEQPWTMSDTERKIVDAVHSATSAINSRANSFLDRAISAAVAGVQSLTETSPTHDAAARASRHLGVSALQAAGRILEGAATAAGTVLTTSRDSFVHLIYKKYGQDAGYLAERAMGSTSHLAEVLVYFDARGISRRVITGSAREYSNQHQQKQQEQQQQQEMAEREVMFENHAMLEPPYTGEPSTSSAPEKPPRQIKN</sequence>
<dbReference type="PANTHER" id="PTHR21068">
    <property type="entry name" value="SPARTIN"/>
    <property type="match status" value="1"/>
</dbReference>
<accession>A0A1X2HRR2</accession>
<comment type="caution">
    <text evidence="3">The sequence shown here is derived from an EMBL/GenBank/DDBJ whole genome shotgun (WGS) entry which is preliminary data.</text>
</comment>
<dbReference type="InterPro" id="IPR009686">
    <property type="entry name" value="Senescence/spartin_C"/>
</dbReference>
<gene>
    <name evidence="3" type="ORF">BCR43DRAFT_481246</name>
</gene>
<evidence type="ECO:0000313" key="3">
    <source>
        <dbReference type="EMBL" id="ORZ02249.1"/>
    </source>
</evidence>
<dbReference type="Proteomes" id="UP000242180">
    <property type="component" value="Unassembled WGS sequence"/>
</dbReference>
<dbReference type="OMA" id="SAYHANR"/>
<dbReference type="GO" id="GO:0005886">
    <property type="term" value="C:plasma membrane"/>
    <property type="evidence" value="ECO:0007669"/>
    <property type="project" value="TreeGrafter"/>
</dbReference>
<proteinExistence type="predicted"/>
<reference evidence="3 4" key="1">
    <citation type="submission" date="2016-07" db="EMBL/GenBank/DDBJ databases">
        <title>Pervasive Adenine N6-methylation of Active Genes in Fungi.</title>
        <authorList>
            <consortium name="DOE Joint Genome Institute"/>
            <person name="Mondo S.J."/>
            <person name="Dannebaum R.O."/>
            <person name="Kuo R.C."/>
            <person name="Labutti K."/>
            <person name="Haridas S."/>
            <person name="Kuo A."/>
            <person name="Salamov A."/>
            <person name="Ahrendt S.R."/>
            <person name="Lipzen A."/>
            <person name="Sullivan W."/>
            <person name="Andreopoulos W.B."/>
            <person name="Clum A."/>
            <person name="Lindquist E."/>
            <person name="Daum C."/>
            <person name="Ramamoorthy G.K."/>
            <person name="Gryganskyi A."/>
            <person name="Culley D."/>
            <person name="Magnuson J.K."/>
            <person name="James T.Y."/>
            <person name="O'Malley M.A."/>
            <person name="Stajich J.E."/>
            <person name="Spatafora J.W."/>
            <person name="Visel A."/>
            <person name="Grigoriev I.V."/>
        </authorList>
    </citation>
    <scope>NUCLEOTIDE SEQUENCE [LARGE SCALE GENOMIC DNA]</scope>
    <source>
        <strain evidence="3 4">NRRL 2496</strain>
    </source>
</reference>